<dbReference type="Proteomes" id="UP000187465">
    <property type="component" value="Unassembled WGS sequence"/>
</dbReference>
<dbReference type="Pfam" id="PF00753">
    <property type="entry name" value="Lactamase_B"/>
    <property type="match status" value="1"/>
</dbReference>
<organism evidence="5 6">
    <name type="scientific">Paenibacillus odorifer</name>
    <dbReference type="NCBI Taxonomy" id="189426"/>
    <lineage>
        <taxon>Bacteria</taxon>
        <taxon>Bacillati</taxon>
        <taxon>Bacillota</taxon>
        <taxon>Bacilli</taxon>
        <taxon>Bacillales</taxon>
        <taxon>Paenibacillaceae</taxon>
        <taxon>Paenibacillus</taxon>
    </lineage>
</organism>
<evidence type="ECO:0000256" key="2">
    <source>
        <dbReference type="ARBA" id="ARBA00034301"/>
    </source>
</evidence>
<comment type="caution">
    <text evidence="5">The sequence shown here is derived from an EMBL/GenBank/DDBJ whole genome shotgun (WGS) entry which is preliminary data.</text>
</comment>
<evidence type="ECO:0000259" key="4">
    <source>
        <dbReference type="SMART" id="SM00849"/>
    </source>
</evidence>
<accession>A0A1R0XDC0</accession>
<dbReference type="InterPro" id="IPR050855">
    <property type="entry name" value="NDM-1-like"/>
</dbReference>
<comment type="function">
    <text evidence="2">Counteracts the endogenous Pycsar antiviral defense system. Phosphodiesterase that enables metal-dependent hydrolysis of host cyclic nucleotide Pycsar defense signals such as cCMP and cUMP.</text>
</comment>
<dbReference type="InterPro" id="IPR036866">
    <property type="entry name" value="RibonucZ/Hydroxyglut_hydro"/>
</dbReference>
<comment type="catalytic activity">
    <reaction evidence="3">
        <text>3',5'-cyclic UMP + H2O = UMP + H(+)</text>
        <dbReference type="Rhea" id="RHEA:70575"/>
        <dbReference type="ChEBI" id="CHEBI:15377"/>
        <dbReference type="ChEBI" id="CHEBI:15378"/>
        <dbReference type="ChEBI" id="CHEBI:57865"/>
        <dbReference type="ChEBI" id="CHEBI:184387"/>
    </reaction>
    <physiologicalReaction direction="left-to-right" evidence="3">
        <dbReference type="Rhea" id="RHEA:70576"/>
    </physiologicalReaction>
</comment>
<evidence type="ECO:0000256" key="1">
    <source>
        <dbReference type="ARBA" id="ARBA00034221"/>
    </source>
</evidence>
<sequence length="312" mass="35503">MFHSRHFNCVPLVEGIYCLEAKEQGGAMSNAGLIDMGDYTLIFDTFNTPQAGKDLRDAALYYFNKPIKYVINSHWHGDHVRGNQFFSEEVIISSSRTRELMIKTQTDWLARMKKLLPNLDEDLNKLNTSLELELNASKQRELLSQIGYLLEIKESILTLEVTLPQLTYDRKMTIHGSARSVELLSVGAAHTECDSILFSPSDSLAFVGDIVAVDNHPLLVDGNPLSWLEALTYVERLDVNIIVPGHGPVTQKHYLQQIKRYINDIIHISESLIHEDMNVNVNHIEIPEPYLGWNYGSIFYRNLEFLTKAANN</sequence>
<reference evidence="5 6" key="1">
    <citation type="submission" date="2016-10" db="EMBL/GenBank/DDBJ databases">
        <title>Paenibacillus species isolates.</title>
        <authorList>
            <person name="Beno S.M."/>
        </authorList>
    </citation>
    <scope>NUCLEOTIDE SEQUENCE [LARGE SCALE GENOMIC DNA]</scope>
    <source>
        <strain evidence="5 6">FSL H7-0604</strain>
    </source>
</reference>
<dbReference type="InterPro" id="IPR001279">
    <property type="entry name" value="Metallo-B-lactamas"/>
</dbReference>
<comment type="catalytic activity">
    <reaction evidence="1">
        <text>3',5'-cyclic CMP + H2O = CMP + H(+)</text>
        <dbReference type="Rhea" id="RHEA:72675"/>
        <dbReference type="ChEBI" id="CHEBI:15377"/>
        <dbReference type="ChEBI" id="CHEBI:15378"/>
        <dbReference type="ChEBI" id="CHEBI:58003"/>
        <dbReference type="ChEBI" id="CHEBI:60377"/>
    </reaction>
    <physiologicalReaction direction="left-to-right" evidence="1">
        <dbReference type="Rhea" id="RHEA:72676"/>
    </physiologicalReaction>
</comment>
<evidence type="ECO:0000256" key="3">
    <source>
        <dbReference type="ARBA" id="ARBA00048505"/>
    </source>
</evidence>
<dbReference type="PANTHER" id="PTHR42951:SF4">
    <property type="entry name" value="ACYL-COENZYME A THIOESTERASE MBLAC2"/>
    <property type="match status" value="1"/>
</dbReference>
<dbReference type="EMBL" id="MKQP01000015">
    <property type="protein sequence ID" value="OMD33037.1"/>
    <property type="molecule type" value="Genomic_DNA"/>
</dbReference>
<dbReference type="SMART" id="SM00849">
    <property type="entry name" value="Lactamase_B"/>
    <property type="match status" value="1"/>
</dbReference>
<proteinExistence type="predicted"/>
<dbReference type="SUPFAM" id="SSF56281">
    <property type="entry name" value="Metallo-hydrolase/oxidoreductase"/>
    <property type="match status" value="1"/>
</dbReference>
<dbReference type="AlphaFoldDB" id="A0A1R0XDC0"/>
<evidence type="ECO:0000313" key="6">
    <source>
        <dbReference type="Proteomes" id="UP000187465"/>
    </source>
</evidence>
<name>A0A1R0XDC0_9BACL</name>
<dbReference type="PANTHER" id="PTHR42951">
    <property type="entry name" value="METALLO-BETA-LACTAMASE DOMAIN-CONTAINING"/>
    <property type="match status" value="1"/>
</dbReference>
<evidence type="ECO:0000313" key="5">
    <source>
        <dbReference type="EMBL" id="OMD33037.1"/>
    </source>
</evidence>
<gene>
    <name evidence="5" type="ORF">BJP51_13855</name>
</gene>
<feature type="domain" description="Metallo-beta-lactamase" evidence="4">
    <location>
        <begin position="28"/>
        <end position="246"/>
    </location>
</feature>
<protein>
    <recommendedName>
        <fullName evidence="4">Metallo-beta-lactamase domain-containing protein</fullName>
    </recommendedName>
</protein>
<dbReference type="CDD" id="cd16282">
    <property type="entry name" value="metallo-hydrolase-like_MBL-fold"/>
    <property type="match status" value="1"/>
</dbReference>
<dbReference type="Gene3D" id="3.60.15.10">
    <property type="entry name" value="Ribonuclease Z/Hydroxyacylglutathione hydrolase-like"/>
    <property type="match status" value="1"/>
</dbReference>
<dbReference type="RefSeq" id="WP_036675725.1">
    <property type="nucleotide sequence ID" value="NZ_MKQP01000015.1"/>
</dbReference>